<evidence type="ECO:0000313" key="2">
    <source>
        <dbReference type="EMBL" id="AJY77100.1"/>
    </source>
</evidence>
<dbReference type="AlphaFoldDB" id="A0A0D5NPJ6"/>
<sequence length="325" mass="35890">MKLKWSPVIALLLAIQLPSSFTAAAAGAGLPGMKSYRVYQNDKPLQEFGPRKAVAYASAYCNSHVEKIETREWLWDNLPCYKVYQGGISQSEWEFVSYREALAKASALGTAQIRDLQKPGWVYAVLPRYRLYQGERAVHREHSLARALTYAATLSNSSIRAEDNRILWSNTKKLLALGWNGTSDSFSITSQLAGTQGLDIDSPTWFQLDKADGTLTDNSNDALAAAIKDKGLQLMPLVHNKFDMALTSAFLKDTAAQMKFISSLTSRLSGLKADGANLDFENIRSGPRPVYLIRHFLCRSAALGGNEAVGRSSAGKRALEREHRL</sequence>
<dbReference type="STRING" id="1126833.VN24_24305"/>
<feature type="chain" id="PRO_5002296453" evidence="1">
    <location>
        <begin position="26"/>
        <end position="325"/>
    </location>
</feature>
<gene>
    <name evidence="2" type="ORF">VN24_24305</name>
</gene>
<dbReference type="HOGENOM" id="CLU_854847_0_0_9"/>
<evidence type="ECO:0000256" key="1">
    <source>
        <dbReference type="SAM" id="SignalP"/>
    </source>
</evidence>
<reference evidence="2 3" key="1">
    <citation type="journal article" date="2015" name="J. Biotechnol.">
        <title>Complete genome sequence of Paenibacillus beijingensis 7188(T) (=DSM 24997(T)), a novel rhizobacterium from jujube garden soil.</title>
        <authorList>
            <person name="Kwak Y."/>
            <person name="Shin J.H."/>
        </authorList>
    </citation>
    <scope>NUCLEOTIDE SEQUENCE [LARGE SCALE GENOMIC DNA]</scope>
    <source>
        <strain evidence="2 3">DSM 24997</strain>
    </source>
</reference>
<dbReference type="KEGG" id="pbj:VN24_24305"/>
<reference evidence="3" key="2">
    <citation type="submission" date="2015-03" db="EMBL/GenBank/DDBJ databases">
        <title>Genome sequence of Paenibacillus beijingensis strain DSM 24997T.</title>
        <authorList>
            <person name="Kwak Y."/>
            <person name="Shin J.-H."/>
        </authorList>
    </citation>
    <scope>NUCLEOTIDE SEQUENCE [LARGE SCALE GENOMIC DNA]</scope>
    <source>
        <strain evidence="3">DSM 24997</strain>
    </source>
</reference>
<proteinExistence type="predicted"/>
<dbReference type="PATRIC" id="fig|1126833.4.peg.5346"/>
<organism evidence="2 3">
    <name type="scientific">Paenibacillus beijingensis</name>
    <dbReference type="NCBI Taxonomy" id="1126833"/>
    <lineage>
        <taxon>Bacteria</taxon>
        <taxon>Bacillati</taxon>
        <taxon>Bacillota</taxon>
        <taxon>Bacilli</taxon>
        <taxon>Bacillales</taxon>
        <taxon>Paenibacillaceae</taxon>
        <taxon>Paenibacillus</taxon>
    </lineage>
</organism>
<keyword evidence="3" id="KW-1185">Reference proteome</keyword>
<evidence type="ECO:0000313" key="3">
    <source>
        <dbReference type="Proteomes" id="UP000032633"/>
    </source>
</evidence>
<protein>
    <submittedName>
        <fullName evidence="2">Uncharacterized protein</fullName>
    </submittedName>
</protein>
<dbReference type="RefSeq" id="WP_045672525.1">
    <property type="nucleotide sequence ID" value="NZ_CP011058.1"/>
</dbReference>
<dbReference type="OrthoDB" id="9775889at2"/>
<dbReference type="EMBL" id="CP011058">
    <property type="protein sequence ID" value="AJY77100.1"/>
    <property type="molecule type" value="Genomic_DNA"/>
</dbReference>
<accession>A0A0D5NPJ6</accession>
<dbReference type="Gene3D" id="3.20.20.80">
    <property type="entry name" value="Glycosidases"/>
    <property type="match status" value="1"/>
</dbReference>
<dbReference type="SUPFAM" id="SSF51445">
    <property type="entry name" value="(Trans)glycosidases"/>
    <property type="match status" value="1"/>
</dbReference>
<keyword evidence="1" id="KW-0732">Signal</keyword>
<name>A0A0D5NPJ6_9BACL</name>
<dbReference type="InterPro" id="IPR017853">
    <property type="entry name" value="GH"/>
</dbReference>
<dbReference type="Proteomes" id="UP000032633">
    <property type="component" value="Chromosome"/>
</dbReference>
<feature type="signal peptide" evidence="1">
    <location>
        <begin position="1"/>
        <end position="25"/>
    </location>
</feature>